<evidence type="ECO:0000313" key="1">
    <source>
        <dbReference type="EMBL" id="MBA2115829.1"/>
    </source>
</evidence>
<organism evidence="1 2">
    <name type="scientific">Bremerella alba</name>
    <dbReference type="NCBI Taxonomy" id="980252"/>
    <lineage>
        <taxon>Bacteria</taxon>
        <taxon>Pseudomonadati</taxon>
        <taxon>Planctomycetota</taxon>
        <taxon>Planctomycetia</taxon>
        <taxon>Pirellulales</taxon>
        <taxon>Pirellulaceae</taxon>
        <taxon>Bremerella</taxon>
    </lineage>
</organism>
<name>A0A7V8V6F3_9BACT</name>
<dbReference type="EMBL" id="JABRWO010000008">
    <property type="protein sequence ID" value="MBA2115829.1"/>
    <property type="molecule type" value="Genomic_DNA"/>
</dbReference>
<keyword evidence="2" id="KW-1185">Reference proteome</keyword>
<dbReference type="AlphaFoldDB" id="A0A7V8V6F3"/>
<accession>A0A7V8V6F3</accession>
<protein>
    <submittedName>
        <fullName evidence="1">Uncharacterized protein</fullName>
    </submittedName>
</protein>
<comment type="caution">
    <text evidence="1">The sequence shown here is derived from an EMBL/GenBank/DDBJ whole genome shotgun (WGS) entry which is preliminary data.</text>
</comment>
<proteinExistence type="predicted"/>
<dbReference type="Proteomes" id="UP000551616">
    <property type="component" value="Unassembled WGS sequence"/>
</dbReference>
<gene>
    <name evidence="1" type="ORF">HOV93_30150</name>
</gene>
<sequence>MNLCGIASTFAILYASLLTNLARSPTPEPFKLIRIGGN</sequence>
<reference evidence="1 2" key="1">
    <citation type="submission" date="2020-05" db="EMBL/GenBank/DDBJ databases">
        <title>Bremerella alba sp. nov., a novel planctomycete isolated from the surface of the macroalga Fucus spiralis.</title>
        <authorList>
            <person name="Godinho O."/>
            <person name="Botelho R."/>
            <person name="Albuquerque L."/>
            <person name="Wiegand S."/>
            <person name="Da Costa M.S."/>
            <person name="Lobo-Da-Cunha A."/>
            <person name="Jogler C."/>
            <person name="Lage O.M."/>
        </authorList>
    </citation>
    <scope>NUCLEOTIDE SEQUENCE [LARGE SCALE GENOMIC DNA]</scope>
    <source>
        <strain evidence="1 2">FF15</strain>
    </source>
</reference>
<evidence type="ECO:0000313" key="2">
    <source>
        <dbReference type="Proteomes" id="UP000551616"/>
    </source>
</evidence>